<dbReference type="Proteomes" id="UP001310594">
    <property type="component" value="Unassembled WGS sequence"/>
</dbReference>
<comment type="caution">
    <text evidence="1">The sequence shown here is derived from an EMBL/GenBank/DDBJ whole genome shotgun (WGS) entry which is preliminary data.</text>
</comment>
<accession>A0AAN7VWG3</accession>
<organism evidence="1 2">
    <name type="scientific">Elasticomyces elasticus</name>
    <dbReference type="NCBI Taxonomy" id="574655"/>
    <lineage>
        <taxon>Eukaryota</taxon>
        <taxon>Fungi</taxon>
        <taxon>Dikarya</taxon>
        <taxon>Ascomycota</taxon>
        <taxon>Pezizomycotina</taxon>
        <taxon>Dothideomycetes</taxon>
        <taxon>Dothideomycetidae</taxon>
        <taxon>Mycosphaerellales</taxon>
        <taxon>Teratosphaeriaceae</taxon>
        <taxon>Elasticomyces</taxon>
    </lineage>
</organism>
<proteinExistence type="predicted"/>
<evidence type="ECO:0000313" key="2">
    <source>
        <dbReference type="Proteomes" id="UP001310594"/>
    </source>
</evidence>
<protein>
    <submittedName>
        <fullName evidence="1">Uncharacterized protein</fullName>
    </submittedName>
</protein>
<sequence length="226" mass="24169">MAAISVTLASLASAKNRHSTIATFTLPSSFFHLEPSTTIAIATDFPSSGNYIQPKTNTTIVVDTMLTVLPTPTPALQQKHELLQPRSTEQVLSTPTSPDSVYITVDAPPPSLISPTPKIQVQSNPSQIRSYDIGTPLPHSTICTQSGSTGLCMIGTIYQTTRTVTDHVAVSQEPFVPANPMYSIAPGEGFSWNHISVHQKAPRDVEALATTLSTSYIPIVKSAEVV</sequence>
<dbReference type="AlphaFoldDB" id="A0AAN7VWG3"/>
<gene>
    <name evidence="1" type="ORF">LTR97_009313</name>
</gene>
<dbReference type="EMBL" id="JAVRQU010000015">
    <property type="protein sequence ID" value="KAK5694723.1"/>
    <property type="molecule type" value="Genomic_DNA"/>
</dbReference>
<evidence type="ECO:0000313" key="1">
    <source>
        <dbReference type="EMBL" id="KAK5694723.1"/>
    </source>
</evidence>
<reference evidence="1" key="1">
    <citation type="submission" date="2023-08" db="EMBL/GenBank/DDBJ databases">
        <title>Black Yeasts Isolated from many extreme environments.</title>
        <authorList>
            <person name="Coleine C."/>
            <person name="Stajich J.E."/>
            <person name="Selbmann L."/>
        </authorList>
    </citation>
    <scope>NUCLEOTIDE SEQUENCE</scope>
    <source>
        <strain evidence="1">CCFEE 5810</strain>
    </source>
</reference>
<name>A0AAN7VWG3_9PEZI</name>